<evidence type="ECO:0000313" key="2">
    <source>
        <dbReference type="Proteomes" id="UP000306509"/>
    </source>
</evidence>
<name>A0A4U8QA37_9FIRM</name>
<comment type="caution">
    <text evidence="1">The sequence shown here is derived from an EMBL/GenBank/DDBJ whole genome shotgun (WGS) entry which is preliminary data.</text>
</comment>
<accession>A0A4U8QA37</accession>
<sequence>MPYDDAIIEKMDISVFSQDTIERYRCILQNKSPESAYLKLLTKDFLINLSALKPNKREKYVPTVAGLLIFYQNVLQLLLSQNNNGFAVHKAKNESSKMKIKNALNESLANAVIHADYYGRQGVVIRKKVDSLSISNPGRLLISKEEMLSGGVSDPRNPTIFKMFSKIGIGDRAGSGIGKIIEAWKEQGWEKPIFEVVTDPYRFIIKLETK</sequence>
<dbReference type="PANTHER" id="PTHR30595:SF6">
    <property type="entry name" value="SCHLAFEN ALBA-2 DOMAIN-CONTAINING PROTEIN"/>
    <property type="match status" value="1"/>
</dbReference>
<dbReference type="InterPro" id="IPR038475">
    <property type="entry name" value="RecG_C_sf"/>
</dbReference>
<dbReference type="Gene3D" id="3.30.565.60">
    <property type="match status" value="1"/>
</dbReference>
<dbReference type="PANTHER" id="PTHR30595">
    <property type="entry name" value="GLPR-RELATED TRANSCRIPTIONAL REPRESSOR"/>
    <property type="match status" value="1"/>
</dbReference>
<evidence type="ECO:0000313" key="1">
    <source>
        <dbReference type="EMBL" id="TLD01895.1"/>
    </source>
</evidence>
<gene>
    <name evidence="1" type="ORF">DSM106044_01265</name>
</gene>
<keyword evidence="2" id="KW-1185">Reference proteome</keyword>
<organism evidence="1 2">
    <name type="scientific">Robinsoniella peoriensis</name>
    <dbReference type="NCBI Taxonomy" id="180332"/>
    <lineage>
        <taxon>Bacteria</taxon>
        <taxon>Bacillati</taxon>
        <taxon>Bacillota</taxon>
        <taxon>Clostridia</taxon>
        <taxon>Lachnospirales</taxon>
        <taxon>Lachnospiraceae</taxon>
        <taxon>Robinsoniella</taxon>
    </lineage>
</organism>
<dbReference type="STRING" id="180332.GCA_000797495_04298"/>
<protein>
    <submittedName>
        <fullName evidence="1">Uncharacterized protein</fullName>
    </submittedName>
</protein>
<dbReference type="Proteomes" id="UP000306509">
    <property type="component" value="Unassembled WGS sequence"/>
</dbReference>
<dbReference type="Pfam" id="PF13749">
    <property type="entry name" value="HATPase_c_4"/>
    <property type="match status" value="1"/>
</dbReference>
<reference evidence="1 2" key="1">
    <citation type="journal article" date="2019" name="Anaerobe">
        <title>Detection of Robinsoniella peoriensis in multiple bone samples of a trauma patient.</title>
        <authorList>
            <person name="Schrottner P."/>
            <person name="Hartwich K."/>
            <person name="Bunk B."/>
            <person name="Schober I."/>
            <person name="Helbig S."/>
            <person name="Rudolph W.W."/>
            <person name="Gunzer F."/>
        </authorList>
    </citation>
    <scope>NUCLEOTIDE SEQUENCE [LARGE SCALE GENOMIC DNA]</scope>
    <source>
        <strain evidence="1 2">DSM 106044</strain>
    </source>
</reference>
<proteinExistence type="predicted"/>
<dbReference type="AlphaFoldDB" id="A0A4U8QA37"/>
<dbReference type="EMBL" id="QGQD01000025">
    <property type="protein sequence ID" value="TLD01895.1"/>
    <property type="molecule type" value="Genomic_DNA"/>
</dbReference>